<sequence>MSGWLTRLPERTRGTGELASWVDAPRPAYLVLDQRRYPEASADLLGKPGKYDFVTLFATTPLAPLIDASPWLIELEVGSEAWQHGEALCREQRLGWSFQPAHNARLDDLADHLRRLFVLDDPHGGQSLINIQDPAAWTALLATLPDTSLPAWLAPLGRVVTPTPQRRWLAWHELAESEVAHELLPLTREGEAALRAAPGAWWLSRTTETPLYELPEAWLARLARLNRAGITRADHLRRLLEMICQPDDLLPSAVEQTLVASLPPRKKVHALESLT</sequence>
<gene>
    <name evidence="2" type="ORF">SAMN05192555_11923</name>
</gene>
<dbReference type="InterPro" id="IPR025391">
    <property type="entry name" value="DUF4123"/>
</dbReference>
<dbReference type="STRING" id="48727.SAMN05192555_11923"/>
<protein>
    <recommendedName>
        <fullName evidence="1">DUF4123 domain-containing protein</fullName>
    </recommendedName>
</protein>
<proteinExistence type="predicted"/>
<dbReference type="RefSeq" id="WP_176817283.1">
    <property type="nucleotide sequence ID" value="NZ_FNGH01000019.1"/>
</dbReference>
<accession>A0A1G9VY69</accession>
<evidence type="ECO:0000313" key="3">
    <source>
        <dbReference type="Proteomes" id="UP000199107"/>
    </source>
</evidence>
<dbReference type="AlphaFoldDB" id="A0A1G9VY69"/>
<keyword evidence="3" id="KW-1185">Reference proteome</keyword>
<dbReference type="Proteomes" id="UP000199107">
    <property type="component" value="Unassembled WGS sequence"/>
</dbReference>
<evidence type="ECO:0000313" key="2">
    <source>
        <dbReference type="EMBL" id="SDM76877.1"/>
    </source>
</evidence>
<feature type="domain" description="DUF4123" evidence="1">
    <location>
        <begin position="29"/>
        <end position="148"/>
    </location>
</feature>
<reference evidence="3" key="1">
    <citation type="submission" date="2016-10" db="EMBL/GenBank/DDBJ databases">
        <authorList>
            <person name="Varghese N."/>
            <person name="Submissions S."/>
        </authorList>
    </citation>
    <scope>NUCLEOTIDE SEQUENCE [LARGE SCALE GENOMIC DNA]</scope>
    <source>
        <strain evidence="3">AAP</strain>
    </source>
</reference>
<dbReference type="EMBL" id="FNGH01000019">
    <property type="protein sequence ID" value="SDM76877.1"/>
    <property type="molecule type" value="Genomic_DNA"/>
</dbReference>
<evidence type="ECO:0000259" key="1">
    <source>
        <dbReference type="Pfam" id="PF13503"/>
    </source>
</evidence>
<name>A0A1G9VY69_9GAMM</name>
<organism evidence="2 3">
    <name type="scientific">Franzmannia pantelleriensis</name>
    <dbReference type="NCBI Taxonomy" id="48727"/>
    <lineage>
        <taxon>Bacteria</taxon>
        <taxon>Pseudomonadati</taxon>
        <taxon>Pseudomonadota</taxon>
        <taxon>Gammaproteobacteria</taxon>
        <taxon>Oceanospirillales</taxon>
        <taxon>Halomonadaceae</taxon>
        <taxon>Franzmannia</taxon>
    </lineage>
</organism>
<dbReference type="Pfam" id="PF13503">
    <property type="entry name" value="DUF4123"/>
    <property type="match status" value="1"/>
</dbReference>